<protein>
    <submittedName>
        <fullName evidence="2">Uncharacterized protein</fullName>
    </submittedName>
</protein>
<feature type="region of interest" description="Disordered" evidence="1">
    <location>
        <begin position="157"/>
        <end position="461"/>
    </location>
</feature>
<feature type="compositionally biased region" description="Basic and acidic residues" evidence="1">
    <location>
        <begin position="88"/>
        <end position="97"/>
    </location>
</feature>
<feature type="compositionally biased region" description="Basic and acidic residues" evidence="1">
    <location>
        <begin position="407"/>
        <end position="419"/>
    </location>
</feature>
<feature type="compositionally biased region" description="Polar residues" evidence="1">
    <location>
        <begin position="197"/>
        <end position="212"/>
    </location>
</feature>
<feature type="compositionally biased region" description="Basic and acidic residues" evidence="1">
    <location>
        <begin position="317"/>
        <end position="328"/>
    </location>
</feature>
<name>A0AAD2GBM5_9STRA</name>
<feature type="compositionally biased region" description="Basic and acidic residues" evidence="1">
    <location>
        <begin position="279"/>
        <end position="307"/>
    </location>
</feature>
<keyword evidence="3" id="KW-1185">Reference proteome</keyword>
<evidence type="ECO:0000313" key="3">
    <source>
        <dbReference type="Proteomes" id="UP001295423"/>
    </source>
</evidence>
<dbReference type="AlphaFoldDB" id="A0AAD2GBM5"/>
<accession>A0AAD2GBM5</accession>
<evidence type="ECO:0000256" key="1">
    <source>
        <dbReference type="SAM" id="MobiDB-lite"/>
    </source>
</evidence>
<feature type="compositionally biased region" description="Basic and acidic residues" evidence="1">
    <location>
        <begin position="376"/>
        <end position="387"/>
    </location>
</feature>
<gene>
    <name evidence="2" type="ORF">CYCCA115_LOCUS23526</name>
</gene>
<feature type="compositionally biased region" description="Basic and acidic residues" evidence="1">
    <location>
        <begin position="168"/>
        <end position="191"/>
    </location>
</feature>
<feature type="compositionally biased region" description="Basic and acidic residues" evidence="1">
    <location>
        <begin position="218"/>
        <end position="227"/>
    </location>
</feature>
<feature type="compositionally biased region" description="Basic residues" evidence="1">
    <location>
        <begin position="41"/>
        <end position="52"/>
    </location>
</feature>
<feature type="region of interest" description="Disordered" evidence="1">
    <location>
        <begin position="1"/>
        <end position="127"/>
    </location>
</feature>
<reference evidence="2" key="1">
    <citation type="submission" date="2023-08" db="EMBL/GenBank/DDBJ databases">
        <authorList>
            <person name="Audoor S."/>
            <person name="Bilcke G."/>
        </authorList>
    </citation>
    <scope>NUCLEOTIDE SEQUENCE</scope>
</reference>
<sequence length="478" mass="53083">MAEVESSEIPREVGAPADPEEEERLEKARRKAKQIEDLKNRVKAKATVKKKWSSPLEQNTANESATSAQDTASKKTAKKDKKKTKAAAKTDKPSKSKDKSKKKRSSKAKEDEHDLHESTDESEGDISIPFVIEVLADSAQDEQALAADVEKEYKKYDSMHNSHNALRVLERADSGKSLKEMAQKTRIESTKPKRTRSINAQQALERVNSSKPLSAMQREVKTRERNLRNQARKRPTAATGNPERTSSLITNDTTPKGMPQRTKSLGSQRPSKAPAIFDNEARRRNGGDDTSSRRSKRSIDDDLEVSKRGASSRRTARSIDDDMEDSRRGSKHSFGTGAGRSFDDDFDDSRRGASSRRTARSIEIEWDDDVDGNTDTESRKKAAERRARRESHRNTGNQTNEVLQRADSGKSLKDIANDSRRRRSSSVGSHKGSAPRSRRASVAAPEIVAGGGAPSDSMRMKEIEAQIIAEEKALKESS</sequence>
<feature type="compositionally biased region" description="Basic residues" evidence="1">
    <location>
        <begin position="75"/>
        <end position="86"/>
    </location>
</feature>
<feature type="compositionally biased region" description="Polar residues" evidence="1">
    <location>
        <begin position="261"/>
        <end position="270"/>
    </location>
</feature>
<feature type="compositionally biased region" description="Acidic residues" evidence="1">
    <location>
        <begin position="364"/>
        <end position="374"/>
    </location>
</feature>
<dbReference type="Proteomes" id="UP001295423">
    <property type="component" value="Unassembled WGS sequence"/>
</dbReference>
<organism evidence="2 3">
    <name type="scientific">Cylindrotheca closterium</name>
    <dbReference type="NCBI Taxonomy" id="2856"/>
    <lineage>
        <taxon>Eukaryota</taxon>
        <taxon>Sar</taxon>
        <taxon>Stramenopiles</taxon>
        <taxon>Ochrophyta</taxon>
        <taxon>Bacillariophyta</taxon>
        <taxon>Bacillariophyceae</taxon>
        <taxon>Bacillariophycidae</taxon>
        <taxon>Bacillariales</taxon>
        <taxon>Bacillariaceae</taxon>
        <taxon>Cylindrotheca</taxon>
    </lineage>
</organism>
<feature type="compositionally biased region" description="Polar residues" evidence="1">
    <location>
        <begin position="238"/>
        <end position="254"/>
    </location>
</feature>
<evidence type="ECO:0000313" key="2">
    <source>
        <dbReference type="EMBL" id="CAJ1969078.1"/>
    </source>
</evidence>
<feature type="compositionally biased region" description="Basic and acidic residues" evidence="1">
    <location>
        <begin position="107"/>
        <end position="119"/>
    </location>
</feature>
<proteinExistence type="predicted"/>
<comment type="caution">
    <text evidence="2">The sequence shown here is derived from an EMBL/GenBank/DDBJ whole genome shotgun (WGS) entry which is preliminary data.</text>
</comment>
<dbReference type="EMBL" id="CAKOGP040002424">
    <property type="protein sequence ID" value="CAJ1969078.1"/>
    <property type="molecule type" value="Genomic_DNA"/>
</dbReference>